<reference evidence="3" key="1">
    <citation type="submission" date="2019-07" db="EMBL/GenBank/DDBJ databases">
        <authorList>
            <person name="Dittberner H."/>
        </authorList>
    </citation>
    <scope>NUCLEOTIDE SEQUENCE [LARGE SCALE GENOMIC DNA]</scope>
</reference>
<dbReference type="Proteomes" id="UP000489600">
    <property type="component" value="Unassembled WGS sequence"/>
</dbReference>
<dbReference type="PANTHER" id="PTHR31116:SF5">
    <property type="entry name" value="OS06G0649800 PROTEIN"/>
    <property type="match status" value="1"/>
</dbReference>
<accession>A0A565CRP7</accession>
<dbReference type="Pfam" id="PF03352">
    <property type="entry name" value="Adenine_glyco"/>
    <property type="match status" value="1"/>
</dbReference>
<protein>
    <submittedName>
        <fullName evidence="3">Uncharacterized protein</fullName>
    </submittedName>
</protein>
<dbReference type="AlphaFoldDB" id="A0A565CRP7"/>
<feature type="binding site" evidence="1">
    <location>
        <position position="335"/>
    </location>
    <ligand>
        <name>Zn(2+)</name>
        <dbReference type="ChEBI" id="CHEBI:29105"/>
    </ligand>
</feature>
<feature type="region of interest" description="Disordered" evidence="2">
    <location>
        <begin position="1"/>
        <end position="24"/>
    </location>
</feature>
<name>A0A565CRP7_9BRAS</name>
<dbReference type="GO" id="GO:0046872">
    <property type="term" value="F:metal ion binding"/>
    <property type="evidence" value="ECO:0007669"/>
    <property type="project" value="UniProtKB-KW"/>
</dbReference>
<dbReference type="GO" id="GO:0006284">
    <property type="term" value="P:base-excision repair"/>
    <property type="evidence" value="ECO:0007669"/>
    <property type="project" value="InterPro"/>
</dbReference>
<comment type="caution">
    <text evidence="3">The sequence shown here is derived from an EMBL/GenBank/DDBJ whole genome shotgun (WGS) entry which is preliminary data.</text>
</comment>
<dbReference type="Gene3D" id="1.10.340.30">
    <property type="entry name" value="Hypothetical protein, domain 2"/>
    <property type="match status" value="1"/>
</dbReference>
<proteinExistence type="predicted"/>
<dbReference type="OrthoDB" id="3941538at2759"/>
<evidence type="ECO:0000313" key="4">
    <source>
        <dbReference type="Proteomes" id="UP000489600"/>
    </source>
</evidence>
<sequence>MSGGAPRFESMNMVESETRPTLRTAANKATPFITHKDVSKSLRKLERSASRLTGSDEKISYASPAEIGSSSSRKHKTLTAVSVLRRHEQVLNSSLSLNASFSSDASMDSFQSRASTGRLIRSYSVGNRSKSYPSKPRSVVSEGALDSPPNGSETKKRCAWVTPNSDPCYTVFHDEEWGVPVHDDKRLFELLVLSVALAEHTWPTILSKRQTFREVFADFDPNVIVNINEKKLIGPGSIGSTLLSDLKLRAVVENARQILKVVEEYGSFDKYIWSFVKNKAIVSKFRYQRQVPAKTPKAEVISKDLVRRGFRGVGPTVVYSFMQAAGITNDHLTSCFRFHHCIFGQERCV</sequence>
<feature type="binding site" evidence="1">
    <location>
        <position position="331"/>
    </location>
    <ligand>
        <name>Zn(2+)</name>
        <dbReference type="ChEBI" id="CHEBI:29105"/>
    </ligand>
</feature>
<organism evidence="3 4">
    <name type="scientific">Arabis nemorensis</name>
    <dbReference type="NCBI Taxonomy" id="586526"/>
    <lineage>
        <taxon>Eukaryota</taxon>
        <taxon>Viridiplantae</taxon>
        <taxon>Streptophyta</taxon>
        <taxon>Embryophyta</taxon>
        <taxon>Tracheophyta</taxon>
        <taxon>Spermatophyta</taxon>
        <taxon>Magnoliopsida</taxon>
        <taxon>eudicotyledons</taxon>
        <taxon>Gunneridae</taxon>
        <taxon>Pentapetalae</taxon>
        <taxon>rosids</taxon>
        <taxon>malvids</taxon>
        <taxon>Brassicales</taxon>
        <taxon>Brassicaceae</taxon>
        <taxon>Arabideae</taxon>
        <taxon>Arabis</taxon>
    </lineage>
</organism>
<feature type="binding site" evidence="1">
    <location>
        <position position="158"/>
    </location>
    <ligand>
        <name>Zn(2+)</name>
        <dbReference type="ChEBI" id="CHEBI:29105"/>
    </ligand>
</feature>
<keyword evidence="1" id="KW-0479">Metal-binding</keyword>
<evidence type="ECO:0000256" key="1">
    <source>
        <dbReference type="PIRSR" id="PIRSR605019-1"/>
    </source>
</evidence>
<feature type="region of interest" description="Disordered" evidence="2">
    <location>
        <begin position="126"/>
        <end position="156"/>
    </location>
</feature>
<evidence type="ECO:0000313" key="3">
    <source>
        <dbReference type="EMBL" id="VVB16385.1"/>
    </source>
</evidence>
<gene>
    <name evidence="3" type="ORF">ANE_LOCUS26829</name>
</gene>
<dbReference type="SUPFAM" id="SSF48150">
    <property type="entry name" value="DNA-glycosylase"/>
    <property type="match status" value="1"/>
</dbReference>
<dbReference type="InterPro" id="IPR011257">
    <property type="entry name" value="DNA_glycosylase"/>
</dbReference>
<keyword evidence="4" id="KW-1185">Reference proteome</keyword>
<dbReference type="PANTHER" id="PTHR31116">
    <property type="entry name" value="OS04G0501200 PROTEIN"/>
    <property type="match status" value="1"/>
</dbReference>
<dbReference type="GO" id="GO:0008725">
    <property type="term" value="F:DNA-3-methyladenine glycosylase activity"/>
    <property type="evidence" value="ECO:0007669"/>
    <property type="project" value="InterPro"/>
</dbReference>
<dbReference type="EMBL" id="CABITT030000008">
    <property type="protein sequence ID" value="VVB16385.1"/>
    <property type="molecule type" value="Genomic_DNA"/>
</dbReference>
<keyword evidence="1" id="KW-0862">Zinc</keyword>
<evidence type="ECO:0000256" key="2">
    <source>
        <dbReference type="SAM" id="MobiDB-lite"/>
    </source>
</evidence>
<feature type="binding site" evidence="1">
    <location>
        <position position="173"/>
    </location>
    <ligand>
        <name>Zn(2+)</name>
        <dbReference type="ChEBI" id="CHEBI:29105"/>
    </ligand>
</feature>
<dbReference type="InterPro" id="IPR005019">
    <property type="entry name" value="Adenine_glyco"/>
</dbReference>